<proteinExistence type="predicted"/>
<dbReference type="Proteomes" id="UP000268973">
    <property type="component" value="Unassembled WGS sequence"/>
</dbReference>
<reference evidence="1 2" key="1">
    <citation type="submission" date="2018-12" db="EMBL/GenBank/DDBJ databases">
        <title>Vibrio sp. isolated from China Sea.</title>
        <authorList>
            <person name="Li Y."/>
        </authorList>
    </citation>
    <scope>NUCLEOTIDE SEQUENCE [LARGE SCALE GENOMIC DNA]</scope>
    <source>
        <strain evidence="1 2">BEI207</strain>
    </source>
</reference>
<sequence>MRKYSIRSKRQQGGAMLVILFMTVIVTFFSAQLMSMNVQANQTNTYEVLSTQSYWAARSVMEREVFSYFPNDGSTATSCPATNTRTVQIAEFTGCDITVQCEPNGDAVRLNTIAVCAEQSYRVSRRVEVEIRP</sequence>
<organism evidence="1 2">
    <name type="scientific">Vibrio aquaticus</name>
    <dbReference type="NCBI Taxonomy" id="2496559"/>
    <lineage>
        <taxon>Bacteria</taxon>
        <taxon>Pseudomonadati</taxon>
        <taxon>Pseudomonadota</taxon>
        <taxon>Gammaproteobacteria</taxon>
        <taxon>Vibrionales</taxon>
        <taxon>Vibrionaceae</taxon>
        <taxon>Vibrio</taxon>
    </lineage>
</organism>
<gene>
    <name evidence="1" type="ORF">EJ063_06850</name>
</gene>
<comment type="caution">
    <text evidence="1">The sequence shown here is derived from an EMBL/GenBank/DDBJ whole genome shotgun (WGS) entry which is preliminary data.</text>
</comment>
<name>A0A3S0V3J4_9VIBR</name>
<evidence type="ECO:0000313" key="1">
    <source>
        <dbReference type="EMBL" id="RTZ16513.1"/>
    </source>
</evidence>
<dbReference type="RefSeq" id="WP_126573336.1">
    <property type="nucleotide sequence ID" value="NZ_RXZH01000002.1"/>
</dbReference>
<accession>A0A3S0V3J4</accession>
<evidence type="ECO:0000313" key="2">
    <source>
        <dbReference type="Proteomes" id="UP000268973"/>
    </source>
</evidence>
<dbReference type="EMBL" id="RXZH01000002">
    <property type="protein sequence ID" value="RTZ16513.1"/>
    <property type="molecule type" value="Genomic_DNA"/>
</dbReference>
<dbReference type="AlphaFoldDB" id="A0A3S0V3J4"/>
<protein>
    <submittedName>
        <fullName evidence="1">MSHA biogenesis protein MshP</fullName>
    </submittedName>
</protein>
<keyword evidence="2" id="KW-1185">Reference proteome</keyword>
<dbReference type="OrthoDB" id="5879843at2"/>